<sequence length="93" mass="9525">MSITKVAFHHGAADLRLALGAFARNVRTEVTSGDFGRNRSAAAGERGEPRSAPERGRGEESSGVEVIPGVSLRPGGLGRALVGGTGQRSRLGG</sequence>
<protein>
    <submittedName>
        <fullName evidence="2">Uncharacterized protein</fullName>
    </submittedName>
</protein>
<accession>A0A1H1ESG6</accession>
<dbReference type="EMBL" id="FNKO01000002">
    <property type="protein sequence ID" value="SDQ91046.1"/>
    <property type="molecule type" value="Genomic_DNA"/>
</dbReference>
<reference evidence="3" key="1">
    <citation type="submission" date="2016-10" db="EMBL/GenBank/DDBJ databases">
        <authorList>
            <person name="Varghese N."/>
            <person name="Submissions S."/>
        </authorList>
    </citation>
    <scope>NUCLEOTIDE SEQUENCE [LARGE SCALE GENOMIC DNA]</scope>
    <source>
        <strain evidence="3">DSM 45459</strain>
    </source>
</reference>
<keyword evidence="3" id="KW-1185">Reference proteome</keyword>
<dbReference type="Proteomes" id="UP000199301">
    <property type="component" value="Unassembled WGS sequence"/>
</dbReference>
<dbReference type="AlphaFoldDB" id="A0A1H1ESG6"/>
<evidence type="ECO:0000313" key="2">
    <source>
        <dbReference type="EMBL" id="SDQ91046.1"/>
    </source>
</evidence>
<feature type="compositionally biased region" description="Gly residues" evidence="1">
    <location>
        <begin position="75"/>
        <end position="93"/>
    </location>
</feature>
<organism evidence="2 3">
    <name type="scientific">Actinopolyspora saharensis</name>
    <dbReference type="NCBI Taxonomy" id="995062"/>
    <lineage>
        <taxon>Bacteria</taxon>
        <taxon>Bacillati</taxon>
        <taxon>Actinomycetota</taxon>
        <taxon>Actinomycetes</taxon>
        <taxon>Actinopolysporales</taxon>
        <taxon>Actinopolysporaceae</taxon>
        <taxon>Actinopolyspora</taxon>
    </lineage>
</organism>
<feature type="compositionally biased region" description="Basic and acidic residues" evidence="1">
    <location>
        <begin position="45"/>
        <end position="60"/>
    </location>
</feature>
<dbReference type="STRING" id="995062.SAMN04489718_2646"/>
<proteinExistence type="predicted"/>
<evidence type="ECO:0000256" key="1">
    <source>
        <dbReference type="SAM" id="MobiDB-lite"/>
    </source>
</evidence>
<name>A0A1H1ESG6_9ACTN</name>
<feature type="region of interest" description="Disordered" evidence="1">
    <location>
        <begin position="31"/>
        <end position="93"/>
    </location>
</feature>
<evidence type="ECO:0000313" key="3">
    <source>
        <dbReference type="Proteomes" id="UP000199301"/>
    </source>
</evidence>
<gene>
    <name evidence="2" type="ORF">SAMN04489718_2646</name>
</gene>